<dbReference type="eggNOG" id="KOG1192">
    <property type="taxonomic scope" value="Eukaryota"/>
</dbReference>
<dbReference type="PROSITE" id="PS00375">
    <property type="entry name" value="UDPGT"/>
    <property type="match status" value="1"/>
</dbReference>
<dbReference type="AlphaFoldDB" id="A0A059A5R2"/>
<dbReference type="InParanoid" id="A0A059A5R2"/>
<sequence>MHSLESVMEEEKMKRPCKAHVLVLPYPAQGHISPMLQFAKRLVSKGVRVTLATTFFVAKSMHAALNDSIGIETISDGFDEGGSAQAESIEAYLRSLQAVGSRTLAALIKKLDNSGDAIDAIIYDGFLSWALDVAKQFGKSGVAFYTQACAVNNVYYHAYQGLLPLPLSGTTISLPGLPPLEPAETPSFLYVLGSYPAFFNLIVNQFSNIDGADLVLYNSFYELEKEVVDYMAKLWPLKTVGPAIPSIYLDKRLQDDKDYGINLFRPDTESCLSWLNDKPINSVIYVSFGSMAELETSQMEELAWGLRNSNRHFLWVVRESETAKLPPGFAEQTRSGMGLLVPWGPQLEILAHGSTGCFITNCGWNSTLEALSLRVPMVAMPQWTDQGTNAKFVEDVWGVGVRASKDEDGIIVRGEIERCISEVMEGGKGKEIERNAEKWWELAKETVDEGGSSDRNIDDFVRKLVSLT</sequence>
<dbReference type="Gene3D" id="3.40.50.2000">
    <property type="entry name" value="Glycogen Phosphorylase B"/>
    <property type="match status" value="2"/>
</dbReference>
<dbReference type="InterPro" id="IPR002213">
    <property type="entry name" value="UDP_glucos_trans"/>
</dbReference>
<dbReference type="GO" id="GO:0080044">
    <property type="term" value="F:quercetin 7-O-glucosyltransferase activity"/>
    <property type="evidence" value="ECO:0000318"/>
    <property type="project" value="GO_Central"/>
</dbReference>
<protein>
    <recommendedName>
        <fullName evidence="5">Glycosyltransferase</fullName>
        <ecNumber evidence="5">2.4.1.-</ecNumber>
    </recommendedName>
</protein>
<dbReference type="Pfam" id="PF00201">
    <property type="entry name" value="UDPGT"/>
    <property type="match status" value="1"/>
</dbReference>
<dbReference type="FunCoup" id="A0A059A5R2">
    <property type="interactions" value="212"/>
</dbReference>
<evidence type="ECO:0000256" key="5">
    <source>
        <dbReference type="RuleBase" id="RU362057"/>
    </source>
</evidence>
<dbReference type="EC" id="2.4.1.-" evidence="5"/>
<keyword evidence="2 4" id="KW-0328">Glycosyltransferase</keyword>
<dbReference type="EMBL" id="KK198763">
    <property type="protein sequence ID" value="KCW48705.1"/>
    <property type="molecule type" value="Genomic_DNA"/>
</dbReference>
<evidence type="ECO:0000256" key="1">
    <source>
        <dbReference type="ARBA" id="ARBA00009995"/>
    </source>
</evidence>
<keyword evidence="3 4" id="KW-0808">Transferase</keyword>
<dbReference type="GO" id="GO:0032787">
    <property type="term" value="P:monocarboxylic acid metabolic process"/>
    <property type="evidence" value="ECO:0007669"/>
    <property type="project" value="UniProtKB-ARBA"/>
</dbReference>
<dbReference type="FunFam" id="3.40.50.2000:FF:000019">
    <property type="entry name" value="Glycosyltransferase"/>
    <property type="match status" value="1"/>
</dbReference>
<proteinExistence type="inferred from homology"/>
<comment type="similarity">
    <text evidence="1 4">Belongs to the UDP-glycosyltransferase family.</text>
</comment>
<dbReference type="Gramene" id="KCW48705">
    <property type="protein sequence ID" value="KCW48705"/>
    <property type="gene ID" value="EUGRSUZ_K02356"/>
</dbReference>
<dbReference type="CDD" id="cd03784">
    <property type="entry name" value="GT1_Gtf-like"/>
    <property type="match status" value="1"/>
</dbReference>
<dbReference type="GO" id="GO:0005737">
    <property type="term" value="C:cytoplasm"/>
    <property type="evidence" value="ECO:0000318"/>
    <property type="project" value="GO_Central"/>
</dbReference>
<dbReference type="SUPFAM" id="SSF53756">
    <property type="entry name" value="UDP-Glycosyltransferase/glycogen phosphorylase"/>
    <property type="match status" value="1"/>
</dbReference>
<gene>
    <name evidence="6" type="ORF">EUGRSUZ_K02356</name>
</gene>
<name>A0A059A5R2_EUCGR</name>
<dbReference type="GO" id="GO:0080043">
    <property type="term" value="F:quercetin 3-O-glucosyltransferase activity"/>
    <property type="evidence" value="ECO:0000318"/>
    <property type="project" value="GO_Central"/>
</dbReference>
<dbReference type="PANTHER" id="PTHR11926">
    <property type="entry name" value="GLUCOSYL/GLUCURONOSYL TRANSFERASES"/>
    <property type="match status" value="1"/>
</dbReference>
<dbReference type="FunFam" id="3.40.50.2000:FF:000057">
    <property type="entry name" value="Glycosyltransferase"/>
    <property type="match status" value="1"/>
</dbReference>
<evidence type="ECO:0000256" key="3">
    <source>
        <dbReference type="ARBA" id="ARBA00022679"/>
    </source>
</evidence>
<evidence type="ECO:0000256" key="4">
    <source>
        <dbReference type="RuleBase" id="RU003718"/>
    </source>
</evidence>
<evidence type="ECO:0000313" key="6">
    <source>
        <dbReference type="EMBL" id="KCW48705.1"/>
    </source>
</evidence>
<organism evidence="6">
    <name type="scientific">Eucalyptus grandis</name>
    <name type="common">Flooded gum</name>
    <dbReference type="NCBI Taxonomy" id="71139"/>
    <lineage>
        <taxon>Eukaryota</taxon>
        <taxon>Viridiplantae</taxon>
        <taxon>Streptophyta</taxon>
        <taxon>Embryophyta</taxon>
        <taxon>Tracheophyta</taxon>
        <taxon>Spermatophyta</taxon>
        <taxon>Magnoliopsida</taxon>
        <taxon>eudicotyledons</taxon>
        <taxon>Gunneridae</taxon>
        <taxon>Pentapetalae</taxon>
        <taxon>rosids</taxon>
        <taxon>malvids</taxon>
        <taxon>Myrtales</taxon>
        <taxon>Myrtaceae</taxon>
        <taxon>Myrtoideae</taxon>
        <taxon>Eucalypteae</taxon>
        <taxon>Eucalyptus</taxon>
    </lineage>
</organism>
<dbReference type="OMA" id="GERSMEY"/>
<dbReference type="PANTHER" id="PTHR11926:SF1553">
    <property type="entry name" value="GLYCOSYLTRANSFERASE"/>
    <property type="match status" value="1"/>
</dbReference>
<reference evidence="6" key="1">
    <citation type="submission" date="2013-07" db="EMBL/GenBank/DDBJ databases">
        <title>The genome of Eucalyptus grandis.</title>
        <authorList>
            <person name="Schmutz J."/>
            <person name="Hayes R."/>
            <person name="Myburg A."/>
            <person name="Tuskan G."/>
            <person name="Grattapaglia D."/>
            <person name="Rokhsar D.S."/>
        </authorList>
    </citation>
    <scope>NUCLEOTIDE SEQUENCE</scope>
    <source>
        <tissue evidence="6">Leaf extractions</tissue>
    </source>
</reference>
<dbReference type="InterPro" id="IPR035595">
    <property type="entry name" value="UDP_glycos_trans_CS"/>
</dbReference>
<evidence type="ECO:0000256" key="2">
    <source>
        <dbReference type="ARBA" id="ARBA00022676"/>
    </source>
</evidence>
<accession>A0A059A5R2</accession>